<proteinExistence type="inferred from homology"/>
<dbReference type="GO" id="GO:0006623">
    <property type="term" value="P:protein targeting to vacuole"/>
    <property type="evidence" value="ECO:0007669"/>
    <property type="project" value="TreeGrafter"/>
</dbReference>
<dbReference type="Pfam" id="PF07200">
    <property type="entry name" value="Mod_r"/>
    <property type="match status" value="1"/>
</dbReference>
<evidence type="ECO:0000256" key="2">
    <source>
        <dbReference type="ARBA" id="ARBA00007617"/>
    </source>
</evidence>
<dbReference type="InterPro" id="IPR009851">
    <property type="entry name" value="Mod_r"/>
</dbReference>
<feature type="domain" description="VPS37 C-terminal" evidence="9">
    <location>
        <begin position="156"/>
        <end position="263"/>
    </location>
</feature>
<keyword evidence="3 6" id="KW-0813">Transport</keyword>
<gene>
    <name evidence="10" type="ORF">CDD81_529</name>
</gene>
<dbReference type="OrthoDB" id="10260857at2759"/>
<keyword evidence="11" id="KW-1185">Reference proteome</keyword>
<keyword evidence="7" id="KW-0175">Coiled coil</keyword>
<dbReference type="SUPFAM" id="SSF140111">
    <property type="entry name" value="Endosomal sorting complex assembly domain"/>
    <property type="match status" value="1"/>
</dbReference>
<feature type="compositionally biased region" description="Basic and acidic residues" evidence="8">
    <location>
        <begin position="1"/>
        <end position="10"/>
    </location>
</feature>
<feature type="compositionally biased region" description="Acidic residues" evidence="8">
    <location>
        <begin position="63"/>
        <end position="74"/>
    </location>
</feature>
<evidence type="ECO:0000256" key="6">
    <source>
        <dbReference type="PROSITE-ProRule" id="PRU00646"/>
    </source>
</evidence>
<evidence type="ECO:0000259" key="9">
    <source>
        <dbReference type="PROSITE" id="PS51314"/>
    </source>
</evidence>
<accession>A0A2C5X8J0</accession>
<evidence type="ECO:0000313" key="11">
    <source>
        <dbReference type="Proteomes" id="UP000226192"/>
    </source>
</evidence>
<dbReference type="GO" id="GO:0000813">
    <property type="term" value="C:ESCRT I complex"/>
    <property type="evidence" value="ECO:0007669"/>
    <property type="project" value="TreeGrafter"/>
</dbReference>
<feature type="region of interest" description="Disordered" evidence="8">
    <location>
        <begin position="1"/>
        <end position="79"/>
    </location>
</feature>
<keyword evidence="5 6" id="KW-0653">Protein transport</keyword>
<dbReference type="GO" id="GO:0043162">
    <property type="term" value="P:ubiquitin-dependent protein catabolic process via the multivesicular body sorting pathway"/>
    <property type="evidence" value="ECO:0007669"/>
    <property type="project" value="TreeGrafter"/>
</dbReference>
<comment type="caution">
    <text evidence="10">The sequence shown here is derived from an EMBL/GenBank/DDBJ whole genome shotgun (WGS) entry which is preliminary data.</text>
</comment>
<evidence type="ECO:0000256" key="7">
    <source>
        <dbReference type="SAM" id="Coils"/>
    </source>
</evidence>
<dbReference type="AlphaFoldDB" id="A0A2C5X8J0"/>
<evidence type="ECO:0000256" key="5">
    <source>
        <dbReference type="ARBA" id="ARBA00022927"/>
    </source>
</evidence>
<dbReference type="Proteomes" id="UP000226192">
    <property type="component" value="Unassembled WGS sequence"/>
</dbReference>
<name>A0A2C5X8J0_9HYPO</name>
<evidence type="ECO:0000313" key="10">
    <source>
        <dbReference type="EMBL" id="PHH61299.1"/>
    </source>
</evidence>
<dbReference type="GO" id="GO:0006612">
    <property type="term" value="P:protein targeting to membrane"/>
    <property type="evidence" value="ECO:0007669"/>
    <property type="project" value="TreeGrafter"/>
</dbReference>
<dbReference type="PROSITE" id="PS51314">
    <property type="entry name" value="VPS37_C"/>
    <property type="match status" value="1"/>
</dbReference>
<feature type="coiled-coil region" evidence="7">
    <location>
        <begin position="118"/>
        <end position="148"/>
    </location>
</feature>
<reference evidence="10 11" key="1">
    <citation type="submission" date="2017-06" db="EMBL/GenBank/DDBJ databases">
        <title>Ant-infecting Ophiocordyceps genomes reveal a high diversity of potential behavioral manipulation genes and a possible major role for enterotoxins.</title>
        <authorList>
            <person name="De Bekker C."/>
            <person name="Evans H.C."/>
            <person name="Brachmann A."/>
            <person name="Hughes D.P."/>
        </authorList>
    </citation>
    <scope>NUCLEOTIDE SEQUENCE [LARGE SCALE GENOMIC DNA]</scope>
    <source>
        <strain evidence="10 11">Map64</strain>
    </source>
</reference>
<evidence type="ECO:0000256" key="8">
    <source>
        <dbReference type="SAM" id="MobiDB-lite"/>
    </source>
</evidence>
<dbReference type="EMBL" id="NJET01000109">
    <property type="protein sequence ID" value="PHH61299.1"/>
    <property type="molecule type" value="Genomic_DNA"/>
</dbReference>
<evidence type="ECO:0000256" key="1">
    <source>
        <dbReference type="ARBA" id="ARBA00004177"/>
    </source>
</evidence>
<comment type="subcellular location">
    <subcellularLocation>
        <location evidence="1">Endosome</location>
    </subcellularLocation>
</comment>
<dbReference type="InterPro" id="IPR037202">
    <property type="entry name" value="ESCRT_assembly_dom"/>
</dbReference>
<evidence type="ECO:0000256" key="3">
    <source>
        <dbReference type="ARBA" id="ARBA00022448"/>
    </source>
</evidence>
<protein>
    <recommendedName>
        <fullName evidence="9">VPS37 C-terminal domain-containing protein</fullName>
    </recommendedName>
</protein>
<sequence length="263" mass="27767">MSSFGHDDIHASTPPPPPPPKSGGHKAGGISSPGQQPRLPLPPPGAEGGGDSPAAVEPLPDMEAIEPDPGEEWLPDWLKDKTTQQLADIVASSSLLRAVTHAPQTAHGSLKASQAALMQALTANREQAARLSEQAEALSRARAGTQAQLLATRALERTWRAKQADMDRALGPTSPAALYQRTAAGVGEQAAVCHALEESFLDGGGGAGARGEDAARDSGAGCGVASEREVAEWVRRYREAKVLLYQRQERKERWDAGRVGGWR</sequence>
<keyword evidence="4" id="KW-0967">Endosome</keyword>
<comment type="similarity">
    <text evidence="2">Belongs to the VPS37 family.</text>
</comment>
<dbReference type="STRING" id="1399860.A0A2C5X8J0"/>
<dbReference type="PANTHER" id="PTHR13678">
    <property type="entry name" value="VACUOLAR PROTEIN SORTING-ASSOCIATED PROTEIN 37"/>
    <property type="match status" value="1"/>
</dbReference>
<dbReference type="PANTHER" id="PTHR13678:SF2">
    <property type="entry name" value="VACUOLAR PROTEIN SORTING-ASSOCIATED PROTEIN 37A"/>
    <property type="match status" value="1"/>
</dbReference>
<evidence type="ECO:0000256" key="4">
    <source>
        <dbReference type="ARBA" id="ARBA00022753"/>
    </source>
</evidence>
<organism evidence="10 11">
    <name type="scientific">Ophiocordyceps australis</name>
    <dbReference type="NCBI Taxonomy" id="1399860"/>
    <lineage>
        <taxon>Eukaryota</taxon>
        <taxon>Fungi</taxon>
        <taxon>Dikarya</taxon>
        <taxon>Ascomycota</taxon>
        <taxon>Pezizomycotina</taxon>
        <taxon>Sordariomycetes</taxon>
        <taxon>Hypocreomycetidae</taxon>
        <taxon>Hypocreales</taxon>
        <taxon>Ophiocordycipitaceae</taxon>
        <taxon>Ophiocordyceps</taxon>
    </lineage>
</organism>